<evidence type="ECO:0000256" key="3">
    <source>
        <dbReference type="ARBA" id="ARBA00023015"/>
    </source>
</evidence>
<dbReference type="PANTHER" id="PTHR31221">
    <property type="entry name" value="WRKY TRANSCRIPTION FACTOR PROTEIN 1-RELATED"/>
    <property type="match status" value="1"/>
</dbReference>
<keyword evidence="5" id="KW-0804">Transcription</keyword>
<dbReference type="GO" id="GO:0043565">
    <property type="term" value="F:sequence-specific DNA binding"/>
    <property type="evidence" value="ECO:0007669"/>
    <property type="project" value="InterPro"/>
</dbReference>
<evidence type="ECO:0000256" key="6">
    <source>
        <dbReference type="ARBA" id="ARBA00023242"/>
    </source>
</evidence>
<feature type="compositionally biased region" description="Polar residues" evidence="7">
    <location>
        <begin position="381"/>
        <end position="419"/>
    </location>
</feature>
<organism evidence="9 10">
    <name type="scientific">Dovyalis caffra</name>
    <dbReference type="NCBI Taxonomy" id="77055"/>
    <lineage>
        <taxon>Eukaryota</taxon>
        <taxon>Viridiplantae</taxon>
        <taxon>Streptophyta</taxon>
        <taxon>Embryophyta</taxon>
        <taxon>Tracheophyta</taxon>
        <taxon>Spermatophyta</taxon>
        <taxon>Magnoliopsida</taxon>
        <taxon>eudicotyledons</taxon>
        <taxon>Gunneridae</taxon>
        <taxon>Pentapetalae</taxon>
        <taxon>rosids</taxon>
        <taxon>fabids</taxon>
        <taxon>Malpighiales</taxon>
        <taxon>Salicaceae</taxon>
        <taxon>Flacourtieae</taxon>
        <taxon>Dovyalis</taxon>
    </lineage>
</organism>
<keyword evidence="6" id="KW-0539">Nucleus</keyword>
<dbReference type="InterPro" id="IPR003657">
    <property type="entry name" value="WRKY_dom"/>
</dbReference>
<dbReference type="Pfam" id="PF03106">
    <property type="entry name" value="WRKY"/>
    <property type="match status" value="2"/>
</dbReference>
<comment type="subcellular location">
    <subcellularLocation>
        <location evidence="1">Nucleus</location>
    </subcellularLocation>
</comment>
<evidence type="ECO:0000256" key="7">
    <source>
        <dbReference type="SAM" id="MobiDB-lite"/>
    </source>
</evidence>
<keyword evidence="4" id="KW-0238">DNA-binding</keyword>
<feature type="compositionally biased region" description="Basic and acidic residues" evidence="7">
    <location>
        <begin position="364"/>
        <end position="380"/>
    </location>
</feature>
<evidence type="ECO:0000256" key="1">
    <source>
        <dbReference type="ARBA" id="ARBA00004123"/>
    </source>
</evidence>
<gene>
    <name evidence="9" type="ORF">DCAF_LOCUS15219</name>
</gene>
<feature type="compositionally biased region" description="Polar residues" evidence="7">
    <location>
        <begin position="541"/>
        <end position="560"/>
    </location>
</feature>
<evidence type="ECO:0000313" key="9">
    <source>
        <dbReference type="EMBL" id="CAK7340138.1"/>
    </source>
</evidence>
<dbReference type="Gene3D" id="2.20.25.80">
    <property type="entry name" value="WRKY domain"/>
    <property type="match status" value="2"/>
</dbReference>
<evidence type="ECO:0000256" key="4">
    <source>
        <dbReference type="ARBA" id="ARBA00023125"/>
    </source>
</evidence>
<name>A0AAV1RXE1_9ROSI</name>
<dbReference type="GO" id="GO:0003700">
    <property type="term" value="F:DNA-binding transcription factor activity"/>
    <property type="evidence" value="ECO:0007669"/>
    <property type="project" value="InterPro"/>
</dbReference>
<dbReference type="EMBL" id="CAWUPB010001159">
    <property type="protein sequence ID" value="CAK7340138.1"/>
    <property type="molecule type" value="Genomic_DNA"/>
</dbReference>
<dbReference type="SMART" id="SM00774">
    <property type="entry name" value="WRKY"/>
    <property type="match status" value="2"/>
</dbReference>
<evidence type="ECO:0000313" key="10">
    <source>
        <dbReference type="Proteomes" id="UP001314170"/>
    </source>
</evidence>
<dbReference type="SUPFAM" id="SSF118290">
    <property type="entry name" value="WRKY DNA-binding domain"/>
    <property type="match status" value="2"/>
</dbReference>
<proteinExistence type="predicted"/>
<sequence>MDNNPAAWFTDYKTLLSAPNLGNESSNGDGNNNSIKNRGISIAERRAAKCGFKMKAERINTARFRSTSPLTSPCATPVRSPFITIPPGISPTALLDSPIMLPNSHAQPSPTTGTFPLSPLRCETGSLLKGVGSGDGERGSNAGGLSFRFKPHGDSLPLSEIRGNDFDFEATLLVDPSMDFQFPMELSKEATPEKCTTDSNTDANSLDSMIGNANVSYMQICSSDLSSNPISVQREILHGENAESHCLMEEQKGTLPATAIGRTSEDGYNWRKYGQKQVKGSEYPRSYYKCTHANCLVKKKVERAHDGQITEIIYKGTHNHPKPQPSRGAPPGPASSLDEMPGMDEGENSVKVEGGSIQKNTESGSKDIRVHSDCRADGLERTSSTSVVTELSDPLSTTQIKSVETFESTETPELSSTLASHADDDGVTQGSSFGVDADDESESKRRKIESCLAETNMASRAVREPRVVVQIESEVDILDDGYRWRKYGQKVVKGNPNPRSYYKCTSAGCSVRKHVERASHNLKYVITTYEGKHNHEVPAARNSSHGNSSDSYLSQTSGNAQPALPLARNTNVPNPEAQIQEFASSFDRKPVFNNDYMRSNFPGNFSNEINLGSSAFYPMKFPCIQNAMPYDSFGFNNHHLAANHSGSVASLVPDFPRSLSPCVQTAANLSLARVDFSSDRKPVGQVQTSLLGQQFIRPKQEQKDDNLYGTSPSIMDNLNTSSSSLSLYHRLLGNFQS</sequence>
<feature type="domain" description="WRKY" evidence="8">
    <location>
        <begin position="265"/>
        <end position="323"/>
    </location>
</feature>
<evidence type="ECO:0000256" key="5">
    <source>
        <dbReference type="ARBA" id="ARBA00023163"/>
    </source>
</evidence>
<dbReference type="FunFam" id="2.20.25.80:FF:000001">
    <property type="entry name" value="WRKY transcription factor 33"/>
    <property type="match status" value="1"/>
</dbReference>
<dbReference type="AlphaFoldDB" id="A0AAV1RXE1"/>
<feature type="domain" description="WRKY" evidence="8">
    <location>
        <begin position="473"/>
        <end position="538"/>
    </location>
</feature>
<keyword evidence="3" id="KW-0805">Transcription regulation</keyword>
<dbReference type="FunFam" id="2.20.25.80:FF:000006">
    <property type="entry name" value="WRKY transcription factor"/>
    <property type="match status" value="1"/>
</dbReference>
<comment type="caution">
    <text evidence="9">The sequence shown here is derived from an EMBL/GenBank/DDBJ whole genome shotgun (WGS) entry which is preliminary data.</text>
</comment>
<accession>A0AAV1RXE1</accession>
<evidence type="ECO:0000256" key="2">
    <source>
        <dbReference type="ARBA" id="ARBA00022737"/>
    </source>
</evidence>
<dbReference type="Proteomes" id="UP001314170">
    <property type="component" value="Unassembled WGS sequence"/>
</dbReference>
<keyword evidence="2" id="KW-0677">Repeat</keyword>
<dbReference type="InterPro" id="IPR044810">
    <property type="entry name" value="WRKY_plant"/>
</dbReference>
<protein>
    <recommendedName>
        <fullName evidence="8">WRKY domain-containing protein</fullName>
    </recommendedName>
</protein>
<dbReference type="GO" id="GO:0005634">
    <property type="term" value="C:nucleus"/>
    <property type="evidence" value="ECO:0007669"/>
    <property type="project" value="UniProtKB-SubCell"/>
</dbReference>
<evidence type="ECO:0000259" key="8">
    <source>
        <dbReference type="PROSITE" id="PS50811"/>
    </source>
</evidence>
<dbReference type="PANTHER" id="PTHR31221:SF126">
    <property type="entry name" value="WRKY DOMAIN-CONTAINING PROTEIN"/>
    <property type="match status" value="1"/>
</dbReference>
<dbReference type="InterPro" id="IPR036576">
    <property type="entry name" value="WRKY_dom_sf"/>
</dbReference>
<keyword evidence="10" id="KW-1185">Reference proteome</keyword>
<feature type="region of interest" description="Disordered" evidence="7">
    <location>
        <begin position="537"/>
        <end position="570"/>
    </location>
</feature>
<feature type="region of interest" description="Disordered" evidence="7">
    <location>
        <begin position="316"/>
        <end position="440"/>
    </location>
</feature>
<reference evidence="9 10" key="1">
    <citation type="submission" date="2024-01" db="EMBL/GenBank/DDBJ databases">
        <authorList>
            <person name="Waweru B."/>
        </authorList>
    </citation>
    <scope>NUCLEOTIDE SEQUENCE [LARGE SCALE GENOMIC DNA]</scope>
</reference>
<feature type="compositionally biased region" description="Pro residues" evidence="7">
    <location>
        <begin position="322"/>
        <end position="333"/>
    </location>
</feature>
<dbReference type="PROSITE" id="PS50811">
    <property type="entry name" value="WRKY"/>
    <property type="match status" value="2"/>
</dbReference>